<evidence type="ECO:0000313" key="1">
    <source>
        <dbReference type="EMBL" id="NEK55867.1"/>
    </source>
</evidence>
<organism evidence="1 2">
    <name type="scientific">Rhizobium leguminosarum</name>
    <dbReference type="NCBI Taxonomy" id="384"/>
    <lineage>
        <taxon>Bacteria</taxon>
        <taxon>Pseudomonadati</taxon>
        <taxon>Pseudomonadota</taxon>
        <taxon>Alphaproteobacteria</taxon>
        <taxon>Hyphomicrobiales</taxon>
        <taxon>Rhizobiaceae</taxon>
        <taxon>Rhizobium/Agrobacterium group</taxon>
        <taxon>Rhizobium</taxon>
    </lineage>
</organism>
<evidence type="ECO:0000313" key="2">
    <source>
        <dbReference type="Proteomes" id="UP000471409"/>
    </source>
</evidence>
<feature type="non-terminal residue" evidence="1">
    <location>
        <position position="1"/>
    </location>
</feature>
<proteinExistence type="predicted"/>
<dbReference type="Proteomes" id="UP000471409">
    <property type="component" value="Unassembled WGS sequence"/>
</dbReference>
<dbReference type="PANTHER" id="PTHR37469">
    <property type="entry name" value="CELLOBIONIC ACID PHOSPHORYLASE-RELATED"/>
    <property type="match status" value="1"/>
</dbReference>
<dbReference type="PANTHER" id="PTHR37469:SF2">
    <property type="entry name" value="CELLOBIONIC ACID PHOSPHORYLASE"/>
    <property type="match status" value="1"/>
</dbReference>
<gene>
    <name evidence="1" type="ORF">GUK36_42320</name>
</gene>
<evidence type="ECO:0008006" key="3">
    <source>
        <dbReference type="Google" id="ProtNLM"/>
    </source>
</evidence>
<dbReference type="SUPFAM" id="SSF48208">
    <property type="entry name" value="Six-hairpin glycosidases"/>
    <property type="match status" value="1"/>
</dbReference>
<dbReference type="InterPro" id="IPR052047">
    <property type="entry name" value="GH94_Enzymes"/>
</dbReference>
<sequence length="102" mass="11344">GRGGWTWYTGSASWLYRVALEAILGFRQEGRFLRFEPCVPAGWPAYEIAYRYGSATYRIHFDNSKGIGRGVQSVTLDGEPVANESVPLAQDARTHDVHVIIG</sequence>
<accession>A0A6P0DU64</accession>
<name>A0A6P0DU64_RHILE</name>
<dbReference type="InterPro" id="IPR008928">
    <property type="entry name" value="6-hairpin_glycosidase_sf"/>
</dbReference>
<dbReference type="Gene3D" id="1.50.10.10">
    <property type="match status" value="1"/>
</dbReference>
<reference evidence="1 2" key="1">
    <citation type="submission" date="2020-01" db="EMBL/GenBank/DDBJ databases">
        <title>Rhizobium genotypes associated with high levels of biological nitrogen fixation by grain legumes in a temperate-maritime cropping system.</title>
        <authorList>
            <person name="Maluk M."/>
            <person name="Francesc Ferrando Molina F."/>
            <person name="Lopez Del Egido L."/>
            <person name="Lafos M."/>
            <person name="Langarica-Fuentes A."/>
            <person name="Gebre Yohannes G."/>
            <person name="Young M.W."/>
            <person name="Martin P."/>
            <person name="Gantlett R."/>
            <person name="Kenicer G."/>
            <person name="Hawes C."/>
            <person name="Begg G.S."/>
            <person name="Quilliam R.S."/>
            <person name="Squire G.R."/>
            <person name="Poole P.S."/>
            <person name="Young P.W."/>
            <person name="Iannetta P.M."/>
            <person name="James E.K."/>
        </authorList>
    </citation>
    <scope>NUCLEOTIDE SEQUENCE [LARGE SCALE GENOMIC DNA]</scope>
    <source>
        <strain evidence="1 2">JHI944</strain>
    </source>
</reference>
<dbReference type="InterPro" id="IPR012341">
    <property type="entry name" value="6hp_glycosidase-like_sf"/>
</dbReference>
<dbReference type="GO" id="GO:0005975">
    <property type="term" value="P:carbohydrate metabolic process"/>
    <property type="evidence" value="ECO:0007669"/>
    <property type="project" value="InterPro"/>
</dbReference>
<dbReference type="AlphaFoldDB" id="A0A6P0DU64"/>
<comment type="caution">
    <text evidence="1">The sequence shown here is derived from an EMBL/GenBank/DDBJ whole genome shotgun (WGS) entry which is preliminary data.</text>
</comment>
<protein>
    <recommendedName>
        <fullName evidence="3">Glycosyl hydrolase 36 catalytic domain-containing protein</fullName>
    </recommendedName>
</protein>
<dbReference type="EMBL" id="WXXP01000967">
    <property type="protein sequence ID" value="NEK55867.1"/>
    <property type="molecule type" value="Genomic_DNA"/>
</dbReference>
<dbReference type="Gene3D" id="2.60.420.10">
    <property type="entry name" value="Maltose phosphorylase, domain 3"/>
    <property type="match status" value="1"/>
</dbReference>